<evidence type="ECO:0000313" key="3">
    <source>
        <dbReference type="Proteomes" id="UP001603857"/>
    </source>
</evidence>
<dbReference type="EMBL" id="JBGMDY010000005">
    <property type="protein sequence ID" value="KAL2334996.1"/>
    <property type="molecule type" value="Genomic_DNA"/>
</dbReference>
<keyword evidence="1" id="KW-0472">Membrane</keyword>
<dbReference type="Proteomes" id="UP001603857">
    <property type="component" value="Unassembled WGS sequence"/>
</dbReference>
<keyword evidence="1" id="KW-0812">Transmembrane</keyword>
<evidence type="ECO:0000256" key="1">
    <source>
        <dbReference type="SAM" id="Phobius"/>
    </source>
</evidence>
<evidence type="ECO:0000313" key="2">
    <source>
        <dbReference type="EMBL" id="KAL2334996.1"/>
    </source>
</evidence>
<keyword evidence="1" id="KW-1133">Transmembrane helix</keyword>
<feature type="transmembrane region" description="Helical" evidence="1">
    <location>
        <begin position="21"/>
        <end position="38"/>
    </location>
</feature>
<keyword evidence="3" id="KW-1185">Reference proteome</keyword>
<proteinExistence type="predicted"/>
<gene>
    <name evidence="2" type="ORF">Fmac_016209</name>
</gene>
<sequence length="84" mass="9395">MISKAQMKGPLCNCGDCRTRNIPCVIIIASILVNLLHLCTCKFMPQVWCGDNCRTEGQSISDNVKKRRKTSSCKLKIEVFYGAL</sequence>
<organism evidence="2 3">
    <name type="scientific">Flemingia macrophylla</name>
    <dbReference type="NCBI Taxonomy" id="520843"/>
    <lineage>
        <taxon>Eukaryota</taxon>
        <taxon>Viridiplantae</taxon>
        <taxon>Streptophyta</taxon>
        <taxon>Embryophyta</taxon>
        <taxon>Tracheophyta</taxon>
        <taxon>Spermatophyta</taxon>
        <taxon>Magnoliopsida</taxon>
        <taxon>eudicotyledons</taxon>
        <taxon>Gunneridae</taxon>
        <taxon>Pentapetalae</taxon>
        <taxon>rosids</taxon>
        <taxon>fabids</taxon>
        <taxon>Fabales</taxon>
        <taxon>Fabaceae</taxon>
        <taxon>Papilionoideae</taxon>
        <taxon>50 kb inversion clade</taxon>
        <taxon>NPAAA clade</taxon>
        <taxon>indigoferoid/millettioid clade</taxon>
        <taxon>Phaseoleae</taxon>
        <taxon>Flemingia</taxon>
    </lineage>
</organism>
<protein>
    <submittedName>
        <fullName evidence="2">Uncharacterized protein</fullName>
    </submittedName>
</protein>
<accession>A0ABD1MGX8</accession>
<reference evidence="2 3" key="1">
    <citation type="submission" date="2024-08" db="EMBL/GenBank/DDBJ databases">
        <title>Insights into the chromosomal genome structure of Flemingia macrophylla.</title>
        <authorList>
            <person name="Ding Y."/>
            <person name="Zhao Y."/>
            <person name="Bi W."/>
            <person name="Wu M."/>
            <person name="Zhao G."/>
            <person name="Gong Y."/>
            <person name="Li W."/>
            <person name="Zhang P."/>
        </authorList>
    </citation>
    <scope>NUCLEOTIDE SEQUENCE [LARGE SCALE GENOMIC DNA]</scope>
    <source>
        <strain evidence="2">DYQJB</strain>
        <tissue evidence="2">Leaf</tissue>
    </source>
</reference>
<dbReference type="AlphaFoldDB" id="A0ABD1MGX8"/>
<comment type="caution">
    <text evidence="2">The sequence shown here is derived from an EMBL/GenBank/DDBJ whole genome shotgun (WGS) entry which is preliminary data.</text>
</comment>
<name>A0ABD1MGX8_9FABA</name>